<feature type="active site" description="Proton acceptor; for dehydratase activity" evidence="8">
    <location>
        <position position="976"/>
    </location>
</feature>
<feature type="region of interest" description="C-terminal hotdog fold" evidence="8">
    <location>
        <begin position="1095"/>
        <end position="1253"/>
    </location>
</feature>
<dbReference type="SUPFAM" id="SSF50129">
    <property type="entry name" value="GroES-like"/>
    <property type="match status" value="1"/>
</dbReference>
<dbReference type="SMART" id="SM00826">
    <property type="entry name" value="PKS_DH"/>
    <property type="match status" value="1"/>
</dbReference>
<dbReference type="InterPro" id="IPR042104">
    <property type="entry name" value="PKS_dehydratase_sf"/>
</dbReference>
<dbReference type="Pfam" id="PF02801">
    <property type="entry name" value="Ketoacyl-synt_C"/>
    <property type="match status" value="1"/>
</dbReference>
<dbReference type="Proteomes" id="UP001391051">
    <property type="component" value="Unassembled WGS sequence"/>
</dbReference>
<evidence type="ECO:0000259" key="10">
    <source>
        <dbReference type="PROSITE" id="PS52019"/>
    </source>
</evidence>
<feature type="active site" description="Proton donor; for dehydratase activity" evidence="8">
    <location>
        <position position="1163"/>
    </location>
</feature>
<evidence type="ECO:0000256" key="7">
    <source>
        <dbReference type="ARBA" id="ARBA00023315"/>
    </source>
</evidence>
<keyword evidence="12" id="KW-1185">Reference proteome</keyword>
<evidence type="ECO:0000256" key="6">
    <source>
        <dbReference type="ARBA" id="ARBA00023268"/>
    </source>
</evidence>
<dbReference type="PROSITE" id="PS01162">
    <property type="entry name" value="QOR_ZETA_CRYSTAL"/>
    <property type="match status" value="1"/>
</dbReference>
<dbReference type="InterPro" id="IPR014043">
    <property type="entry name" value="Acyl_transferase_dom"/>
</dbReference>
<dbReference type="InterPro" id="IPR032821">
    <property type="entry name" value="PKS_assoc"/>
</dbReference>
<dbReference type="InterPro" id="IPR016035">
    <property type="entry name" value="Acyl_Trfase/lysoPLipase"/>
</dbReference>
<evidence type="ECO:0000256" key="3">
    <source>
        <dbReference type="ARBA" id="ARBA00022679"/>
    </source>
</evidence>
<dbReference type="InterPro" id="IPR050091">
    <property type="entry name" value="PKS_NRPS_Biosynth_Enz"/>
</dbReference>
<dbReference type="InterPro" id="IPR018201">
    <property type="entry name" value="Ketoacyl_synth_AS"/>
</dbReference>
<evidence type="ECO:0000313" key="12">
    <source>
        <dbReference type="Proteomes" id="UP001391051"/>
    </source>
</evidence>
<proteinExistence type="predicted"/>
<dbReference type="Pfam" id="PF14765">
    <property type="entry name" value="PS-DH"/>
    <property type="match status" value="1"/>
</dbReference>
<keyword evidence="1" id="KW-0596">Phosphopantetheine</keyword>
<dbReference type="SUPFAM" id="SSF55048">
    <property type="entry name" value="Probable ACP-binding domain of malonyl-CoA ACP transacylase"/>
    <property type="match status" value="1"/>
</dbReference>
<dbReference type="RefSeq" id="XP_066703181.1">
    <property type="nucleotide sequence ID" value="XM_066840554.1"/>
</dbReference>
<name>A0ABR1QMA4_9PEZI</name>
<dbReference type="InterPro" id="IPR001227">
    <property type="entry name" value="Ac_transferase_dom_sf"/>
</dbReference>
<keyword evidence="3" id="KW-0808">Transferase</keyword>
<dbReference type="InterPro" id="IPR013154">
    <property type="entry name" value="ADH-like_N"/>
</dbReference>
<dbReference type="Pfam" id="PF00550">
    <property type="entry name" value="PP-binding"/>
    <property type="match status" value="1"/>
</dbReference>
<dbReference type="InterPro" id="IPR011032">
    <property type="entry name" value="GroES-like_sf"/>
</dbReference>
<dbReference type="InterPro" id="IPR049900">
    <property type="entry name" value="PKS_mFAS_DH"/>
</dbReference>
<dbReference type="PROSITE" id="PS52019">
    <property type="entry name" value="PKS_MFAS_DH"/>
    <property type="match status" value="1"/>
</dbReference>
<keyword evidence="5" id="KW-0560">Oxidoreductase</keyword>
<evidence type="ECO:0000313" key="11">
    <source>
        <dbReference type="EMBL" id="KAK7959478.1"/>
    </source>
</evidence>
<dbReference type="Gene3D" id="3.40.50.720">
    <property type="entry name" value="NAD(P)-binding Rossmann-like Domain"/>
    <property type="match status" value="2"/>
</dbReference>
<dbReference type="InterPro" id="IPR049551">
    <property type="entry name" value="PKS_DH_C"/>
</dbReference>
<dbReference type="SMART" id="SM00827">
    <property type="entry name" value="PKS_AT"/>
    <property type="match status" value="1"/>
</dbReference>
<dbReference type="PROSITE" id="PS52004">
    <property type="entry name" value="KS3_2"/>
    <property type="match status" value="1"/>
</dbReference>
<dbReference type="PROSITE" id="PS00606">
    <property type="entry name" value="KS3_1"/>
    <property type="match status" value="1"/>
</dbReference>
<evidence type="ECO:0000256" key="2">
    <source>
        <dbReference type="ARBA" id="ARBA00022553"/>
    </source>
</evidence>
<accession>A0ABR1QMA4</accession>
<dbReference type="SUPFAM" id="SSF52151">
    <property type="entry name" value="FabD/lysophospholipase-like"/>
    <property type="match status" value="1"/>
</dbReference>
<dbReference type="Gene3D" id="3.10.129.110">
    <property type="entry name" value="Polyketide synthase dehydratase"/>
    <property type="match status" value="1"/>
</dbReference>
<dbReference type="Pfam" id="PF08659">
    <property type="entry name" value="KR"/>
    <property type="match status" value="1"/>
</dbReference>
<keyword evidence="6" id="KW-0511">Multifunctional enzyme</keyword>
<dbReference type="InterPro" id="IPR014031">
    <property type="entry name" value="Ketoacyl_synth_C"/>
</dbReference>
<dbReference type="SUPFAM" id="SSF53901">
    <property type="entry name" value="Thiolase-like"/>
    <property type="match status" value="1"/>
</dbReference>
<dbReference type="InterPro" id="IPR016036">
    <property type="entry name" value="Malonyl_transacylase_ACP-bd"/>
</dbReference>
<dbReference type="InterPro" id="IPR020841">
    <property type="entry name" value="PKS_Beta-ketoAc_synthase_dom"/>
</dbReference>
<dbReference type="InterPro" id="IPR013149">
    <property type="entry name" value="ADH-like_C"/>
</dbReference>
<evidence type="ECO:0000256" key="1">
    <source>
        <dbReference type="ARBA" id="ARBA00022450"/>
    </source>
</evidence>
<evidence type="ECO:0000256" key="4">
    <source>
        <dbReference type="ARBA" id="ARBA00022857"/>
    </source>
</evidence>
<dbReference type="Gene3D" id="3.40.47.10">
    <property type="match status" value="1"/>
</dbReference>
<dbReference type="PANTHER" id="PTHR43775">
    <property type="entry name" value="FATTY ACID SYNTHASE"/>
    <property type="match status" value="1"/>
</dbReference>
<protein>
    <submittedName>
        <fullName evidence="11">Type I iterative PKS</fullName>
    </submittedName>
</protein>
<dbReference type="InterPro" id="IPR013968">
    <property type="entry name" value="PKS_KR"/>
</dbReference>
<dbReference type="Pfam" id="PF00107">
    <property type="entry name" value="ADH_zinc_N"/>
    <property type="match status" value="1"/>
</dbReference>
<dbReference type="GeneID" id="92073616"/>
<keyword evidence="7" id="KW-0012">Acyltransferase</keyword>
<sequence>MACRENIPGSPQEGFGNQHEPIAIVGMGCRLPGHVSSPSELWDFLKENKSGHCRVPESRYNAAGFYHPNAERPGSINSTGGYFLQQDLRPFDNPFFEINNLEASYMDAQQRKLLEVVYESFENAGVPLSKVRGSKTGVYIGNFTNDFMIMQYKDPEYFSRYSATGSGPTVLSNRITHCFDLRGPSVVLDTACSSSMYALHFACLALDAHDCDAAVVASANLIQSAEQQLIAVKAGILSPDSICHTFDESANGYGRAEGAASIYLKRLSDAQRDGDPIRSIIRGTAINGYVLQRLTASRNGRTPGIVQPSIDGQEAVIRAAYKRARLPTDDTYYVEAHGTGTKVGDPIELEGISRVFHHKSGMPTAVGGIKPNLGHSEGTSGLSSIIKVVLALQHGEIPATIGVKKINPSIKLDEWNLDIVTENRPWPTSQVARASVNSFGFGGANGHAILEAPLIPTASTSESKLPTVASRPEGHSVNGVSHNSPVLLTFSARTEHSMVEQVQNTAAFLSGPGKHIEVGDLAYTLNARRSHLATRCFTIARPQTLAQDIASTVPKATQPGRDALPFGFIFTGQGAQWSGMGSQLFQQYSKFRQSIRHLDTFLAGLAAADKPSWTLEGPLCTAVQVALVDLLEAWNIKPKVAIGHSSGEIAAAYSAGSLTAYRSIMAAYFRGRTVAREARDGAMMAVGLGREDAQALIDKHGLSGQVSVACDNSPQSITLSGDANGVDMLKCILGHDGKKTFARKLDTGNRAYHSKSMEEVGDSYQQALDKAWSADAALEQGTCSYVRLISSVSGSGLDPSSMGATEYWRKNLESPVKFTDAVKGLFALGRYHLVEIGPHRALEFYVKQIAASEGRDMDYYSYNPTLIRGKDAAVSMLSLVGSLFVQGRDDLPLENITPDDIALVSSRRQVLTDLPHYPWDYTAPLLWTEARAVTEFRNRPFPRHDLLGSQIPGASKLTTTWRNIIDVNELPWLQDHCLGPSIVFPAAAYLAMGAEAACQVNGVHLRECPGVEMRDFHFLKAMSFDSDQRPRLEVITEMRKASVTSILSSDSWWQLTVSSISEVDSLPTIHASGLVSLNKTARVLPRTINLNKDTMEQQATRVWYHKFLKEGLNWGPKFAVMEDIYCDRARKADESLATTHLLRGDRAAMSQSWQYIAHPISIDSMLQTAFVATTGGWVRNLRATVPVKMNSISFSAPSMLDMDLGKQWAIDTKSKQVGFGTVNIEAELYNTSGETLVRMAGARCIAYQGNTQQEGQEQRNPMCRVAWRPDVTLMDAGVNPGLTRYIDWFLETWGEKGLPAGLLRLCGCLDLAVHKNPRSHILLLDVDGDTSNVILEVLKARSPLRRFETLTQATFTSGELEGYEVSFTVSDPRSETAVVSKETKFDLIFCPGTLPPGVKGWVRPSTMFITGATVDKAEFPGSRIQAMTETSNDTAHATLLLPGCYIQEQKKLDIVLVNQGGEPSGLESRLLKVIESYSGRSVPLIGISDVNENTILAGCMIIATIETEAPMISTISEEQMSLMKVMTNRASLILWICHAGFIAGENPEYAPVLGLSRAVMLEQPSLRFAVLDIDDVKTNTENTAHNTCKVVNQLVTTRDAELELSQKDQVIHSARWEPLDGLNSQFRLKQDEGFLEVPIEEAGPCQLHISHPGQMDTIHFISRDYPEPLPADQVEIEVKSVGMNAKDLYVLGAKVDTRDVSCSCECAGLVLKVGSDVTHLRPGDRVVAMAPGRFATHERLPHWALCRLEDNESYVEASTIPIVFSTAIYGLNHRAQLKRGESVLIHSAAGGVGIAAIQLAKHIGAVVFATVGNDSKREFLVREFALNPSHIFSSRDTSFLPAVMAATGGKGVDVVLNSLTGELLRSSFEACADFGRFVEIGKRDILDNGLLSLRTFEKNVSFTAFDLSNLFYSQRTDHHDLWQVLLVESMDMIRRGIAKPCFPIETFSASEITQAFRYFSQGTRMGKVTVSFEDRSDHIRVKPQQYQTVFSPKKSYLMIGCLGGLGRSISKWMVARGARSLVFLGRSGLEKQDAKVLVGDLRAQGVHVEVVQGDVSSMQAVEMVMQHAPLPIGGVIQAAMGLSEALWSEMSHKSWHTSISPKVRGSWNLHHALEKDGRDSQLDFFVMTSSISGTVGTATESNYCAANAFLDAFARYRNRLGRPAVAIGYGMIAEVGYLHEHPDIEALLKRKGIHPITEDELLQVLDLAIASQSPSTWEPHYDGLVGAHILTGIEFIGLKEQRDRGFEGDNHVLADPRACLLTAAFERSSSASVGGSAGAGHGLPPEVAKALVEGGSATPIVEAVQAVVANKISNLILLPMEQLRPEQRLGEFGIDSMLAAEFRTTIFHVFAVDVPFMTLLDPKVSVRDLTNIITDGLKL</sequence>
<dbReference type="SMART" id="SM00825">
    <property type="entry name" value="PKS_KS"/>
    <property type="match status" value="1"/>
</dbReference>
<dbReference type="Pfam" id="PF00109">
    <property type="entry name" value="ketoacyl-synt"/>
    <property type="match status" value="1"/>
</dbReference>
<dbReference type="InterPro" id="IPR057326">
    <property type="entry name" value="KR_dom"/>
</dbReference>
<dbReference type="InterPro" id="IPR020843">
    <property type="entry name" value="ER"/>
</dbReference>
<dbReference type="CDD" id="cd00833">
    <property type="entry name" value="PKS"/>
    <property type="match status" value="1"/>
</dbReference>
<dbReference type="Pfam" id="PF08240">
    <property type="entry name" value="ADH_N"/>
    <property type="match status" value="1"/>
</dbReference>
<dbReference type="CDD" id="cd05195">
    <property type="entry name" value="enoyl_red"/>
    <property type="match status" value="1"/>
</dbReference>
<dbReference type="SMART" id="SM00822">
    <property type="entry name" value="PKS_KR"/>
    <property type="match status" value="1"/>
</dbReference>
<feature type="domain" description="PKS/mFAS DH" evidence="10">
    <location>
        <begin position="944"/>
        <end position="1253"/>
    </location>
</feature>
<dbReference type="Pfam" id="PF16197">
    <property type="entry name" value="KAsynt_C_assoc"/>
    <property type="match status" value="1"/>
</dbReference>
<dbReference type="InterPro" id="IPR036736">
    <property type="entry name" value="ACP-like_sf"/>
</dbReference>
<dbReference type="InterPro" id="IPR014030">
    <property type="entry name" value="Ketoacyl_synth_N"/>
</dbReference>
<evidence type="ECO:0000256" key="8">
    <source>
        <dbReference type="PROSITE-ProRule" id="PRU01363"/>
    </source>
</evidence>
<reference evidence="11 12" key="1">
    <citation type="submission" date="2023-01" db="EMBL/GenBank/DDBJ databases">
        <title>Analysis of 21 Apiospora genomes using comparative genomics revels a genus with tremendous synthesis potential of carbohydrate active enzymes and secondary metabolites.</title>
        <authorList>
            <person name="Sorensen T."/>
        </authorList>
    </citation>
    <scope>NUCLEOTIDE SEQUENCE [LARGE SCALE GENOMIC DNA]</scope>
    <source>
        <strain evidence="11 12">CBS 24483</strain>
    </source>
</reference>
<dbReference type="PANTHER" id="PTHR43775:SF50">
    <property type="entry name" value="HIGHLY REDUCING POLYKETIDE SYNTHASE SRDA"/>
    <property type="match status" value="1"/>
</dbReference>
<dbReference type="Pfam" id="PF21089">
    <property type="entry name" value="PKS_DH_N"/>
    <property type="match status" value="1"/>
</dbReference>
<dbReference type="Pfam" id="PF23114">
    <property type="entry name" value="NAD-bd_HRPKS_sdrA"/>
    <property type="match status" value="1"/>
</dbReference>
<dbReference type="SMART" id="SM00829">
    <property type="entry name" value="PKS_ER"/>
    <property type="match status" value="1"/>
</dbReference>
<keyword evidence="2" id="KW-0597">Phosphoprotein</keyword>
<evidence type="ECO:0000259" key="9">
    <source>
        <dbReference type="PROSITE" id="PS52004"/>
    </source>
</evidence>
<dbReference type="EMBL" id="JAQQWE010000003">
    <property type="protein sequence ID" value="KAK7959478.1"/>
    <property type="molecule type" value="Genomic_DNA"/>
</dbReference>
<dbReference type="InterPro" id="IPR049552">
    <property type="entry name" value="PKS_DH_N"/>
</dbReference>
<dbReference type="Gene3D" id="3.30.70.3290">
    <property type="match status" value="1"/>
</dbReference>
<comment type="caution">
    <text evidence="11">The sequence shown here is derived from an EMBL/GenBank/DDBJ whole genome shotgun (WGS) entry which is preliminary data.</text>
</comment>
<dbReference type="InterPro" id="IPR016039">
    <property type="entry name" value="Thiolase-like"/>
</dbReference>
<dbReference type="InterPro" id="IPR002364">
    <property type="entry name" value="Quin_OxRdtase/zeta-crystal_CS"/>
</dbReference>
<dbReference type="InterPro" id="IPR020807">
    <property type="entry name" value="PKS_DH"/>
</dbReference>
<feature type="domain" description="Ketosynthase family 3 (KS3)" evidence="9">
    <location>
        <begin position="19"/>
        <end position="452"/>
    </location>
</feature>
<keyword evidence="4" id="KW-0521">NADP</keyword>
<feature type="region of interest" description="N-terminal hotdog fold" evidence="8">
    <location>
        <begin position="944"/>
        <end position="1082"/>
    </location>
</feature>
<dbReference type="SUPFAM" id="SSF51735">
    <property type="entry name" value="NAD(P)-binding Rossmann-fold domains"/>
    <property type="match status" value="2"/>
</dbReference>
<dbReference type="InterPro" id="IPR036291">
    <property type="entry name" value="NAD(P)-bd_dom_sf"/>
</dbReference>
<dbReference type="InterPro" id="IPR009081">
    <property type="entry name" value="PP-bd_ACP"/>
</dbReference>
<gene>
    <name evidence="11" type="ORF">PG986_004332</name>
</gene>
<dbReference type="Gene3D" id="3.40.366.10">
    <property type="entry name" value="Malonyl-Coenzyme A Acyl Carrier Protein, domain 2"/>
    <property type="match status" value="1"/>
</dbReference>
<organism evidence="11 12">
    <name type="scientific">Apiospora aurea</name>
    <dbReference type="NCBI Taxonomy" id="335848"/>
    <lineage>
        <taxon>Eukaryota</taxon>
        <taxon>Fungi</taxon>
        <taxon>Dikarya</taxon>
        <taxon>Ascomycota</taxon>
        <taxon>Pezizomycotina</taxon>
        <taxon>Sordariomycetes</taxon>
        <taxon>Xylariomycetidae</taxon>
        <taxon>Amphisphaeriales</taxon>
        <taxon>Apiosporaceae</taxon>
        <taxon>Apiospora</taxon>
    </lineage>
</organism>
<evidence type="ECO:0000256" key="5">
    <source>
        <dbReference type="ARBA" id="ARBA00023002"/>
    </source>
</evidence>
<dbReference type="Pfam" id="PF00698">
    <property type="entry name" value="Acyl_transf_1"/>
    <property type="match status" value="1"/>
</dbReference>
<dbReference type="SUPFAM" id="SSF47336">
    <property type="entry name" value="ACP-like"/>
    <property type="match status" value="1"/>
</dbReference>
<dbReference type="InterPro" id="IPR056501">
    <property type="entry name" value="NAD-bd_HRPKS_sdrA"/>
</dbReference>
<dbReference type="Gene3D" id="3.90.180.10">
    <property type="entry name" value="Medium-chain alcohol dehydrogenases, catalytic domain"/>
    <property type="match status" value="1"/>
</dbReference>